<keyword evidence="3" id="KW-1185">Reference proteome</keyword>
<gene>
    <name evidence="2" type="ORF">M9Y10_045675</name>
</gene>
<keyword evidence="1" id="KW-0812">Transmembrane</keyword>
<dbReference type="PANTHER" id="PTHR12127:SF7">
    <property type="entry name" value="SD02261P"/>
    <property type="match status" value="1"/>
</dbReference>
<reference evidence="2 3" key="1">
    <citation type="submission" date="2024-04" db="EMBL/GenBank/DDBJ databases">
        <title>Tritrichomonas musculus Genome.</title>
        <authorList>
            <person name="Alves-Ferreira E."/>
            <person name="Grigg M."/>
            <person name="Lorenzi H."/>
            <person name="Galac M."/>
        </authorList>
    </citation>
    <scope>NUCLEOTIDE SEQUENCE [LARGE SCALE GENOMIC DNA]</scope>
    <source>
        <strain evidence="2 3">EAF2021</strain>
    </source>
</reference>
<name>A0ABR2JVX4_9EUKA</name>
<feature type="transmembrane region" description="Helical" evidence="1">
    <location>
        <begin position="552"/>
        <end position="578"/>
    </location>
</feature>
<evidence type="ECO:0008006" key="4">
    <source>
        <dbReference type="Google" id="ProtNLM"/>
    </source>
</evidence>
<keyword evidence="1" id="KW-0472">Membrane</keyword>
<organism evidence="2 3">
    <name type="scientific">Tritrichomonas musculus</name>
    <dbReference type="NCBI Taxonomy" id="1915356"/>
    <lineage>
        <taxon>Eukaryota</taxon>
        <taxon>Metamonada</taxon>
        <taxon>Parabasalia</taxon>
        <taxon>Tritrichomonadida</taxon>
        <taxon>Tritrichomonadidae</taxon>
        <taxon>Tritrichomonas</taxon>
    </lineage>
</organism>
<comment type="caution">
    <text evidence="2">The sequence shown here is derived from an EMBL/GenBank/DDBJ whole genome shotgun (WGS) entry which is preliminary data.</text>
</comment>
<keyword evidence="1" id="KW-1133">Transmembrane helix</keyword>
<proteinExistence type="predicted"/>
<dbReference type="PANTHER" id="PTHR12127">
    <property type="entry name" value="MUCOLIPIN"/>
    <property type="match status" value="1"/>
</dbReference>
<protein>
    <recommendedName>
        <fullName evidence="4">Polycystin cation channel PKD1/PKD2 domain-containing protein</fullName>
    </recommendedName>
</protein>
<feature type="transmembrane region" description="Helical" evidence="1">
    <location>
        <begin position="450"/>
        <end position="469"/>
    </location>
</feature>
<dbReference type="EMBL" id="JAPFFF010000009">
    <property type="protein sequence ID" value="KAK8883027.1"/>
    <property type="molecule type" value="Genomic_DNA"/>
</dbReference>
<feature type="transmembrane region" description="Helical" evidence="1">
    <location>
        <begin position="418"/>
        <end position="438"/>
    </location>
</feature>
<feature type="transmembrane region" description="Helical" evidence="1">
    <location>
        <begin position="368"/>
        <end position="390"/>
    </location>
</feature>
<evidence type="ECO:0000256" key="1">
    <source>
        <dbReference type="SAM" id="Phobius"/>
    </source>
</evidence>
<evidence type="ECO:0000313" key="3">
    <source>
        <dbReference type="Proteomes" id="UP001470230"/>
    </source>
</evidence>
<evidence type="ECO:0000313" key="2">
    <source>
        <dbReference type="EMBL" id="KAK8883027.1"/>
    </source>
</evidence>
<accession>A0ABR2JVX4</accession>
<feature type="transmembrane region" description="Helical" evidence="1">
    <location>
        <begin position="500"/>
        <end position="519"/>
    </location>
</feature>
<dbReference type="InterPro" id="IPR039031">
    <property type="entry name" value="Mucolipin"/>
</dbReference>
<feature type="transmembrane region" description="Helical" evidence="1">
    <location>
        <begin position="55"/>
        <end position="73"/>
    </location>
</feature>
<sequence length="634" mass="73431">MRSGVIKAPIIINDLENDICDEVRVISSYHGNQRKNRLKPARSFKNWLKYFKNPYFCFIDISVFCLYLIFAVFHEKSSISFSVDLEKAIHSFLVGELSETKQNLNVNGFSTPKYINNQNKYKQSPDKNNQEATKINRKADSNMHTKKLQMIDPHQGIPFGEGQIYLIDDFIYILDSTTRTLFHFSSEFPMSHPIFDSGYVTLKIELLNGTSIEQIIRESDEMQQKTRKSASIFSTYQESSFDSKTDSPNQKIELNEKTFLNNKIKIKSKSTESNDNLPIQKFEFKNGLKPSDFVMPYLMTFKKVSVTMSYHLQIIGSLFDSRINLDIISDFERDIRTDSIQFDIYHTRFQEKPASLLKFGTVLYTFNYSLPMVIIIFNVTAIFRLIKAIFDLYSYSKRKSEEVGRGDKFIFSKKFDKWNIFAICTHFLSITTMFLYIFIGQDIEEKVPPINVFLSGAAFMHSILLIRYLNLKDTTFLIITVLYKSSLILVKFLLGCLPFFFAFWAFGICFFGHLSYVFASPLQCASYLFCVMHGDSILALFDNTIIQNDYSVYLGFFYSSAWLAFSLLLMFNVTISIFQDVLRRENAKLAKNEVVEENHGPSPLHLDFLANNIPLMMNNNQYLNPNAFQTDSPL</sequence>
<dbReference type="Proteomes" id="UP001470230">
    <property type="component" value="Unassembled WGS sequence"/>
</dbReference>